<comment type="caution">
    <text evidence="2">The sequence shown here is derived from an EMBL/GenBank/DDBJ whole genome shotgun (WGS) entry which is preliminary data.</text>
</comment>
<evidence type="ECO:0000313" key="3">
    <source>
        <dbReference type="Proteomes" id="UP001430953"/>
    </source>
</evidence>
<feature type="region of interest" description="Disordered" evidence="1">
    <location>
        <begin position="1"/>
        <end position="71"/>
    </location>
</feature>
<feature type="compositionally biased region" description="Basic residues" evidence="1">
    <location>
        <begin position="1"/>
        <end position="10"/>
    </location>
</feature>
<reference evidence="2 3" key="1">
    <citation type="submission" date="2023-03" db="EMBL/GenBank/DDBJ databases">
        <title>High recombination rates correlate with genetic variation in Cardiocondyla obscurior ants.</title>
        <authorList>
            <person name="Errbii M."/>
        </authorList>
    </citation>
    <scope>NUCLEOTIDE SEQUENCE [LARGE SCALE GENOMIC DNA]</scope>
    <source>
        <strain evidence="2">Alpha-2009</strain>
        <tissue evidence="2">Whole body</tissue>
    </source>
</reference>
<sequence length="109" mass="12447">MRYARGRSRARTCTPPVRGGDIPTTQRAPRDPHIGHNTRHAHPDRRTRARSSYRNTHERTRERATRTVSDCEASPPLEAAIATARTNGFARIDYARRAPFIEKQKSEVN</sequence>
<feature type="compositionally biased region" description="Basic residues" evidence="1">
    <location>
        <begin position="36"/>
        <end position="51"/>
    </location>
</feature>
<dbReference type="EMBL" id="JADYXP020000004">
    <property type="protein sequence ID" value="KAL0127297.1"/>
    <property type="molecule type" value="Genomic_DNA"/>
</dbReference>
<evidence type="ECO:0000313" key="2">
    <source>
        <dbReference type="EMBL" id="KAL0127297.1"/>
    </source>
</evidence>
<proteinExistence type="predicted"/>
<evidence type="ECO:0000256" key="1">
    <source>
        <dbReference type="SAM" id="MobiDB-lite"/>
    </source>
</evidence>
<feature type="compositionally biased region" description="Basic and acidic residues" evidence="1">
    <location>
        <begin position="55"/>
        <end position="65"/>
    </location>
</feature>
<accession>A0AAW2GLL4</accession>
<gene>
    <name evidence="2" type="ORF">PUN28_005523</name>
</gene>
<name>A0AAW2GLL4_9HYME</name>
<protein>
    <submittedName>
        <fullName evidence="2">Uncharacterized protein</fullName>
    </submittedName>
</protein>
<organism evidence="2 3">
    <name type="scientific">Cardiocondyla obscurior</name>
    <dbReference type="NCBI Taxonomy" id="286306"/>
    <lineage>
        <taxon>Eukaryota</taxon>
        <taxon>Metazoa</taxon>
        <taxon>Ecdysozoa</taxon>
        <taxon>Arthropoda</taxon>
        <taxon>Hexapoda</taxon>
        <taxon>Insecta</taxon>
        <taxon>Pterygota</taxon>
        <taxon>Neoptera</taxon>
        <taxon>Endopterygota</taxon>
        <taxon>Hymenoptera</taxon>
        <taxon>Apocrita</taxon>
        <taxon>Aculeata</taxon>
        <taxon>Formicoidea</taxon>
        <taxon>Formicidae</taxon>
        <taxon>Myrmicinae</taxon>
        <taxon>Cardiocondyla</taxon>
    </lineage>
</organism>
<keyword evidence="3" id="KW-1185">Reference proteome</keyword>
<dbReference type="Proteomes" id="UP001430953">
    <property type="component" value="Unassembled WGS sequence"/>
</dbReference>
<dbReference type="AlphaFoldDB" id="A0AAW2GLL4"/>